<evidence type="ECO:0000256" key="3">
    <source>
        <dbReference type="ARBA" id="ARBA00023015"/>
    </source>
</evidence>
<keyword evidence="5" id="KW-0539">Nucleus</keyword>
<feature type="region of interest" description="Disordered" evidence="6">
    <location>
        <begin position="364"/>
        <end position="400"/>
    </location>
</feature>
<feature type="compositionally biased region" description="Polar residues" evidence="6">
    <location>
        <begin position="364"/>
        <end position="380"/>
    </location>
</feature>
<feature type="compositionally biased region" description="Polar residues" evidence="6">
    <location>
        <begin position="245"/>
        <end position="256"/>
    </location>
</feature>
<keyword evidence="2" id="KW-0749">Sporulation</keyword>
<dbReference type="Gene3D" id="2.60.40.3960">
    <property type="entry name" value="Velvet domain"/>
    <property type="match status" value="1"/>
</dbReference>
<reference evidence="8" key="1">
    <citation type="journal article" date="2021" name="IMA Fungus">
        <title>Genomic characterization of three marine fungi, including Emericellopsis atlantica sp. nov. with signatures of a generalist lifestyle and marine biomass degradation.</title>
        <authorList>
            <person name="Hagestad O.C."/>
            <person name="Hou L."/>
            <person name="Andersen J.H."/>
            <person name="Hansen E.H."/>
            <person name="Altermark B."/>
            <person name="Li C."/>
            <person name="Kuhnert E."/>
            <person name="Cox R.J."/>
            <person name="Crous P.W."/>
            <person name="Spatafora J.W."/>
            <person name="Lail K."/>
            <person name="Amirebrahimi M."/>
            <person name="Lipzen A."/>
            <person name="Pangilinan J."/>
            <person name="Andreopoulos W."/>
            <person name="Hayes R.D."/>
            <person name="Ng V."/>
            <person name="Grigoriev I.V."/>
            <person name="Jackson S.A."/>
            <person name="Sutton T.D.S."/>
            <person name="Dobson A.D.W."/>
            <person name="Rama T."/>
        </authorList>
    </citation>
    <scope>NUCLEOTIDE SEQUENCE</scope>
    <source>
        <strain evidence="8">TRa018bII</strain>
    </source>
</reference>
<dbReference type="InterPro" id="IPR038491">
    <property type="entry name" value="Velvet_dom_sf"/>
</dbReference>
<feature type="compositionally biased region" description="Polar residues" evidence="6">
    <location>
        <begin position="300"/>
        <end position="315"/>
    </location>
</feature>
<feature type="compositionally biased region" description="Polar residues" evidence="6">
    <location>
        <begin position="217"/>
        <end position="226"/>
    </location>
</feature>
<dbReference type="PANTHER" id="PTHR33572:SF18">
    <property type="entry name" value="SPORE DEVELOPMENT REGULATOR VOSA"/>
    <property type="match status" value="1"/>
</dbReference>
<name>A0A9P7YGQ8_9HELO</name>
<dbReference type="PROSITE" id="PS51821">
    <property type="entry name" value="VELVET"/>
    <property type="match status" value="1"/>
</dbReference>
<evidence type="ECO:0000256" key="2">
    <source>
        <dbReference type="ARBA" id="ARBA00022969"/>
    </source>
</evidence>
<keyword evidence="9" id="KW-1185">Reference proteome</keyword>
<dbReference type="EMBL" id="MU251504">
    <property type="protein sequence ID" value="KAG9233364.1"/>
    <property type="molecule type" value="Genomic_DNA"/>
</dbReference>
<evidence type="ECO:0000256" key="6">
    <source>
        <dbReference type="SAM" id="MobiDB-lite"/>
    </source>
</evidence>
<feature type="compositionally biased region" description="Basic and acidic residues" evidence="6">
    <location>
        <begin position="235"/>
        <end position="244"/>
    </location>
</feature>
<accession>A0A9P7YGQ8</accession>
<protein>
    <submittedName>
        <fullName evidence="8">Velvet factor-domain-containing protein</fullName>
    </submittedName>
</protein>
<sequence length="509" mass="56219">MSAVQSTHQFADAATARIQGLRSEHCQLHIRQRPEHAKVAVGKEKDRKPVDPPPIIQLTITPQSDPAGNYLQSPYFFMSCNLLAGSDGGLPSGPLGTALAGTLVSSLHRLKDSSNTDGAFFVFGDLSIKLEGTFCLQFNLFEMRDKECFHIRSTKSDPFIVHPHKSFPGMSESTFLTRSFSDQGVRLRLRKEPRTLLKKRGPASDDYQPRTYIPRQNRAQGFSQEQPAAEGQNASRRDLPEHAESTQLAMHSQRQAHQYEPRPSIGRGYSHHSQPSQISIPGSGTYSDDGPNKRPRTGSEHSSNYSQQLSPQDQFPSRAFGDHQFSSSFASPTGGSYNSNFTFMPPGSSGMSSRGLYFSQRLNAQTGNSPSYDTSNQRSPLSAHFPPQHHTPQPNQMRYQQPPIIASSPTHRTHFDNYAMRSQMTPALQQLDMAPPSTLYASRLNSSPTTFSPVAPLQMSRRGFEYPPTIHGGVSASSIDTNLMASRPPQVSTSTAPADLDRQNLEPTF</sequence>
<feature type="compositionally biased region" description="Polar residues" evidence="6">
    <location>
        <begin position="271"/>
        <end position="286"/>
    </location>
</feature>
<feature type="compositionally biased region" description="Polar residues" evidence="6">
    <location>
        <begin position="390"/>
        <end position="399"/>
    </location>
</feature>
<comment type="caution">
    <text evidence="8">The sequence shown here is derived from an EMBL/GenBank/DDBJ whole genome shotgun (WGS) entry which is preliminary data.</text>
</comment>
<feature type="compositionally biased region" description="Polar residues" evidence="6">
    <location>
        <begin position="484"/>
        <end position="496"/>
    </location>
</feature>
<evidence type="ECO:0000313" key="8">
    <source>
        <dbReference type="EMBL" id="KAG9233364.1"/>
    </source>
</evidence>
<comment type="subcellular location">
    <subcellularLocation>
        <location evidence="1">Nucleus</location>
    </subcellularLocation>
</comment>
<evidence type="ECO:0000256" key="1">
    <source>
        <dbReference type="ARBA" id="ARBA00004123"/>
    </source>
</evidence>
<dbReference type="GO" id="GO:0005634">
    <property type="term" value="C:nucleus"/>
    <property type="evidence" value="ECO:0007669"/>
    <property type="project" value="UniProtKB-SubCell"/>
</dbReference>
<gene>
    <name evidence="8" type="ORF">BJ875DRAFT_442319</name>
</gene>
<dbReference type="Proteomes" id="UP000824998">
    <property type="component" value="Unassembled WGS sequence"/>
</dbReference>
<feature type="compositionally biased region" description="Polar residues" evidence="6">
    <location>
        <begin position="324"/>
        <end position="335"/>
    </location>
</feature>
<feature type="region of interest" description="Disordered" evidence="6">
    <location>
        <begin position="484"/>
        <end position="509"/>
    </location>
</feature>
<dbReference type="Pfam" id="PF11754">
    <property type="entry name" value="Velvet"/>
    <property type="match status" value="2"/>
</dbReference>
<dbReference type="AlphaFoldDB" id="A0A9P7YGQ8"/>
<evidence type="ECO:0000313" key="9">
    <source>
        <dbReference type="Proteomes" id="UP000824998"/>
    </source>
</evidence>
<feature type="compositionally biased region" description="Basic and acidic residues" evidence="6">
    <location>
        <begin position="499"/>
        <end position="509"/>
    </location>
</feature>
<dbReference type="OrthoDB" id="5599552at2759"/>
<dbReference type="InterPro" id="IPR037525">
    <property type="entry name" value="Velvet_dom"/>
</dbReference>
<keyword evidence="3" id="KW-0805">Transcription regulation</keyword>
<keyword evidence="4" id="KW-0804">Transcription</keyword>
<dbReference type="GO" id="GO:0030435">
    <property type="term" value="P:sporulation resulting in formation of a cellular spore"/>
    <property type="evidence" value="ECO:0007669"/>
    <property type="project" value="UniProtKB-KW"/>
</dbReference>
<dbReference type="InterPro" id="IPR021740">
    <property type="entry name" value="Velvet"/>
</dbReference>
<proteinExistence type="predicted"/>
<evidence type="ECO:0000256" key="4">
    <source>
        <dbReference type="ARBA" id="ARBA00023163"/>
    </source>
</evidence>
<feature type="domain" description="Velvet" evidence="7">
    <location>
        <begin position="20"/>
        <end position="190"/>
    </location>
</feature>
<dbReference type="PANTHER" id="PTHR33572">
    <property type="entry name" value="SPORE DEVELOPMENT REGULATOR VOSA"/>
    <property type="match status" value="1"/>
</dbReference>
<feature type="region of interest" description="Disordered" evidence="6">
    <location>
        <begin position="191"/>
        <end position="335"/>
    </location>
</feature>
<evidence type="ECO:0000259" key="7">
    <source>
        <dbReference type="PROSITE" id="PS51821"/>
    </source>
</evidence>
<evidence type="ECO:0000256" key="5">
    <source>
        <dbReference type="ARBA" id="ARBA00023242"/>
    </source>
</evidence>
<organism evidence="8 9">
    <name type="scientific">Amylocarpus encephaloides</name>
    <dbReference type="NCBI Taxonomy" id="45428"/>
    <lineage>
        <taxon>Eukaryota</taxon>
        <taxon>Fungi</taxon>
        <taxon>Dikarya</taxon>
        <taxon>Ascomycota</taxon>
        <taxon>Pezizomycotina</taxon>
        <taxon>Leotiomycetes</taxon>
        <taxon>Helotiales</taxon>
        <taxon>Helotiales incertae sedis</taxon>
        <taxon>Amylocarpus</taxon>
    </lineage>
</organism>